<proteinExistence type="predicted"/>
<organism evidence="1 2">
    <name type="scientific">Methanobrevibacter filiformis</name>
    <dbReference type="NCBI Taxonomy" id="55758"/>
    <lineage>
        <taxon>Archaea</taxon>
        <taxon>Methanobacteriati</taxon>
        <taxon>Methanobacteriota</taxon>
        <taxon>Methanomada group</taxon>
        <taxon>Methanobacteria</taxon>
        <taxon>Methanobacteriales</taxon>
        <taxon>Methanobacteriaceae</taxon>
        <taxon>Methanobrevibacter</taxon>
    </lineage>
</organism>
<evidence type="ECO:0000313" key="2">
    <source>
        <dbReference type="Proteomes" id="UP000077066"/>
    </source>
</evidence>
<reference evidence="1 2" key="1">
    <citation type="submission" date="2016-04" db="EMBL/GenBank/DDBJ databases">
        <title>Genome sequence of Methanobrevibacter filiformis DSM 11501.</title>
        <authorList>
            <person name="Poehlein A."/>
            <person name="Seedorf H."/>
            <person name="Daniel R."/>
        </authorList>
    </citation>
    <scope>NUCLEOTIDE SEQUENCE [LARGE SCALE GENOMIC DNA]</scope>
    <source>
        <strain evidence="1 2">DSM 11501</strain>
    </source>
</reference>
<keyword evidence="2" id="KW-1185">Reference proteome</keyword>
<protein>
    <submittedName>
        <fullName evidence="1">Uncharacterized protein</fullName>
    </submittedName>
</protein>
<dbReference type="AlphaFoldDB" id="A0A165ZA04"/>
<dbReference type="Proteomes" id="UP000077066">
    <property type="component" value="Unassembled WGS sequence"/>
</dbReference>
<dbReference type="EMBL" id="LWMT01000274">
    <property type="protein sequence ID" value="KZX10456.1"/>
    <property type="molecule type" value="Genomic_DNA"/>
</dbReference>
<gene>
    <name evidence="1" type="ORF">MBFIL_17550</name>
</gene>
<dbReference type="RefSeq" id="WP_066973727.1">
    <property type="nucleotide sequence ID" value="NZ_LWMT01000274.1"/>
</dbReference>
<name>A0A165ZA04_9EURY</name>
<sequence length="81" mass="9364">MKINIDAKIANQRLKFEFPKDEETKKKEFIEWLRNEGVSCQIHEKINDNITKNKAKIKIVPNGVIISSPPANDKKYLGIKL</sequence>
<dbReference type="STRING" id="55758.MBFIL_17550"/>
<dbReference type="PATRIC" id="fig|55758.3.peg.1970"/>
<accession>A0A165ZA04</accession>
<evidence type="ECO:0000313" key="1">
    <source>
        <dbReference type="EMBL" id="KZX10456.1"/>
    </source>
</evidence>
<comment type="caution">
    <text evidence="1">The sequence shown here is derived from an EMBL/GenBank/DDBJ whole genome shotgun (WGS) entry which is preliminary data.</text>
</comment>